<evidence type="ECO:0000256" key="6">
    <source>
        <dbReference type="ARBA" id="ARBA00022692"/>
    </source>
</evidence>
<keyword evidence="9" id="KW-0418">Kinase</keyword>
<evidence type="ECO:0000313" key="23">
    <source>
        <dbReference type="Proteomes" id="UP000000226"/>
    </source>
</evidence>
<dbReference type="GO" id="GO:0019199">
    <property type="term" value="F:transmembrane receptor protein kinase activity"/>
    <property type="evidence" value="ECO:0007669"/>
    <property type="project" value="InterPro"/>
</dbReference>
<dbReference type="GO" id="GO:0005886">
    <property type="term" value="C:plasma membrane"/>
    <property type="evidence" value="ECO:0007669"/>
    <property type="project" value="UniProtKB-SubCell"/>
</dbReference>
<evidence type="ECO:0000256" key="14">
    <source>
        <dbReference type="ARBA" id="ARBA00023170"/>
    </source>
</evidence>
<evidence type="ECO:0000256" key="4">
    <source>
        <dbReference type="ARBA" id="ARBA00022527"/>
    </source>
</evidence>
<keyword evidence="14" id="KW-0675">Receptor</keyword>
<evidence type="ECO:0000256" key="1">
    <source>
        <dbReference type="ARBA" id="ARBA00004162"/>
    </source>
</evidence>
<dbReference type="GO" id="GO:0009617">
    <property type="term" value="P:response to bacterium"/>
    <property type="evidence" value="ECO:0007669"/>
    <property type="project" value="UniProtKB-ARBA"/>
</dbReference>
<evidence type="ECO:0000256" key="9">
    <source>
        <dbReference type="ARBA" id="ARBA00022777"/>
    </source>
</evidence>
<keyword evidence="7 20" id="KW-0732">Signal</keyword>
<name>V7B9R7_PHAVU</name>
<feature type="transmembrane region" description="Helical" evidence="19">
    <location>
        <begin position="209"/>
        <end position="236"/>
    </location>
</feature>
<dbReference type="SMART" id="SM00220">
    <property type="entry name" value="S_TKc"/>
    <property type="match status" value="1"/>
</dbReference>
<keyword evidence="3" id="KW-1003">Cell membrane</keyword>
<keyword evidence="5" id="KW-0808">Transferase</keyword>
<evidence type="ECO:0000256" key="12">
    <source>
        <dbReference type="ARBA" id="ARBA00023136"/>
    </source>
</evidence>
<keyword evidence="6 19" id="KW-0812">Transmembrane</keyword>
<dbReference type="InterPro" id="IPR018392">
    <property type="entry name" value="LysM"/>
</dbReference>
<keyword evidence="4" id="KW-0723">Serine/threonine-protein kinase</keyword>
<dbReference type="Proteomes" id="UP000000226">
    <property type="component" value="Chromosome 8"/>
</dbReference>
<evidence type="ECO:0000256" key="10">
    <source>
        <dbReference type="ARBA" id="ARBA00022840"/>
    </source>
</evidence>
<evidence type="ECO:0000256" key="2">
    <source>
        <dbReference type="ARBA" id="ARBA00012513"/>
    </source>
</evidence>
<evidence type="ECO:0000256" key="15">
    <source>
        <dbReference type="ARBA" id="ARBA00023180"/>
    </source>
</evidence>
<evidence type="ECO:0000256" key="16">
    <source>
        <dbReference type="ARBA" id="ARBA00047899"/>
    </source>
</evidence>
<reference evidence="23" key="1">
    <citation type="journal article" date="2014" name="Nat. Genet.">
        <title>A reference genome for common bean and genome-wide analysis of dual domestications.</title>
        <authorList>
            <person name="Schmutz J."/>
            <person name="McClean P.E."/>
            <person name="Mamidi S."/>
            <person name="Wu G.A."/>
            <person name="Cannon S.B."/>
            <person name="Grimwood J."/>
            <person name="Jenkins J."/>
            <person name="Shu S."/>
            <person name="Song Q."/>
            <person name="Chavarro C."/>
            <person name="Torres-Torres M."/>
            <person name="Geffroy V."/>
            <person name="Moghaddam S.M."/>
            <person name="Gao D."/>
            <person name="Abernathy B."/>
            <person name="Barry K."/>
            <person name="Blair M."/>
            <person name="Brick M.A."/>
            <person name="Chovatia M."/>
            <person name="Gepts P."/>
            <person name="Goodstein D.M."/>
            <person name="Gonzales M."/>
            <person name="Hellsten U."/>
            <person name="Hyten D.L."/>
            <person name="Jia G."/>
            <person name="Kelly J.D."/>
            <person name="Kudrna D."/>
            <person name="Lee R."/>
            <person name="Richard M.M."/>
            <person name="Miklas P.N."/>
            <person name="Osorno J.M."/>
            <person name="Rodrigues J."/>
            <person name="Thareau V."/>
            <person name="Urrea C.A."/>
            <person name="Wang M."/>
            <person name="Yu Y."/>
            <person name="Zhang M."/>
            <person name="Wing R.A."/>
            <person name="Cregan P.B."/>
            <person name="Rokhsar D.S."/>
            <person name="Jackson S.A."/>
        </authorList>
    </citation>
    <scope>NUCLEOTIDE SEQUENCE [LARGE SCALE GENOMIC DNA]</scope>
    <source>
        <strain evidence="23">cv. G19833</strain>
    </source>
</reference>
<evidence type="ECO:0000256" key="20">
    <source>
        <dbReference type="SAM" id="SignalP"/>
    </source>
</evidence>
<dbReference type="InterPro" id="IPR044812">
    <property type="entry name" value="CERK1/LYK3-like"/>
</dbReference>
<protein>
    <recommendedName>
        <fullName evidence="2">non-specific serine/threonine protein kinase</fullName>
        <ecNumber evidence="2">2.7.11.1</ecNumber>
    </recommendedName>
</protein>
<comment type="subcellular location">
    <subcellularLocation>
        <location evidence="1">Cell membrane</location>
        <topology evidence="1">Single-pass membrane protein</topology>
    </subcellularLocation>
</comment>
<dbReference type="InterPro" id="IPR017441">
    <property type="entry name" value="Protein_kinase_ATP_BS"/>
</dbReference>
<evidence type="ECO:0000313" key="22">
    <source>
        <dbReference type="EMBL" id="ESW13613.1"/>
    </source>
</evidence>
<dbReference type="PANTHER" id="PTHR46204:SF12">
    <property type="entry name" value="LYSM RECEPTOR KINASE K1B"/>
    <property type="match status" value="1"/>
</dbReference>
<evidence type="ECO:0000256" key="19">
    <source>
        <dbReference type="SAM" id="Phobius"/>
    </source>
</evidence>
<keyword evidence="11 19" id="KW-1133">Transmembrane helix</keyword>
<evidence type="ECO:0000256" key="7">
    <source>
        <dbReference type="ARBA" id="ARBA00022729"/>
    </source>
</evidence>
<dbReference type="eggNOG" id="ENOG502QPX8">
    <property type="taxonomic scope" value="Eukaryota"/>
</dbReference>
<keyword evidence="12 19" id="KW-0472">Membrane</keyword>
<dbReference type="InterPro" id="IPR057097">
    <property type="entry name" value="LysM_RLK3/10"/>
</dbReference>
<dbReference type="GO" id="GO:0005524">
    <property type="term" value="F:ATP binding"/>
    <property type="evidence" value="ECO:0007669"/>
    <property type="project" value="UniProtKB-UniRule"/>
</dbReference>
<dbReference type="GO" id="GO:0045087">
    <property type="term" value="P:innate immune response"/>
    <property type="evidence" value="ECO:0007669"/>
    <property type="project" value="InterPro"/>
</dbReference>
<evidence type="ECO:0000256" key="8">
    <source>
        <dbReference type="ARBA" id="ARBA00022741"/>
    </source>
</evidence>
<dbReference type="AlphaFoldDB" id="V7B9R7"/>
<comment type="catalytic activity">
    <reaction evidence="16">
        <text>L-threonyl-[protein] + ATP = O-phospho-L-threonyl-[protein] + ADP + H(+)</text>
        <dbReference type="Rhea" id="RHEA:46608"/>
        <dbReference type="Rhea" id="RHEA-COMP:11060"/>
        <dbReference type="Rhea" id="RHEA-COMP:11605"/>
        <dbReference type="ChEBI" id="CHEBI:15378"/>
        <dbReference type="ChEBI" id="CHEBI:30013"/>
        <dbReference type="ChEBI" id="CHEBI:30616"/>
        <dbReference type="ChEBI" id="CHEBI:61977"/>
        <dbReference type="ChEBI" id="CHEBI:456216"/>
        <dbReference type="EC" id="2.7.11.1"/>
    </reaction>
</comment>
<keyword evidence="15" id="KW-0325">Glycoprotein</keyword>
<evidence type="ECO:0000256" key="11">
    <source>
        <dbReference type="ARBA" id="ARBA00022989"/>
    </source>
</evidence>
<keyword evidence="23" id="KW-1185">Reference proteome</keyword>
<evidence type="ECO:0000256" key="18">
    <source>
        <dbReference type="PROSITE-ProRule" id="PRU10141"/>
    </source>
</evidence>
<evidence type="ECO:0000256" key="13">
    <source>
        <dbReference type="ARBA" id="ARBA00023157"/>
    </source>
</evidence>
<accession>V7B9R7</accession>
<keyword evidence="8 18" id="KW-0547">Nucleotide-binding</keyword>
<evidence type="ECO:0000256" key="17">
    <source>
        <dbReference type="ARBA" id="ARBA00048679"/>
    </source>
</evidence>
<dbReference type="STRING" id="3885.V7B9R7"/>
<keyword evidence="13" id="KW-1015">Disulfide bond</keyword>
<dbReference type="GO" id="GO:0004674">
    <property type="term" value="F:protein serine/threonine kinase activity"/>
    <property type="evidence" value="ECO:0007669"/>
    <property type="project" value="UniProtKB-KW"/>
</dbReference>
<dbReference type="CDD" id="cd14066">
    <property type="entry name" value="STKc_IRAK"/>
    <property type="match status" value="1"/>
</dbReference>
<dbReference type="FunFam" id="3.30.200.20:FF:000468">
    <property type="entry name" value="LysM receptor kinase 2"/>
    <property type="match status" value="1"/>
</dbReference>
<dbReference type="PROSITE" id="PS50011">
    <property type="entry name" value="PROTEIN_KINASE_DOM"/>
    <property type="match status" value="1"/>
</dbReference>
<dbReference type="InterPro" id="IPR011009">
    <property type="entry name" value="Kinase-like_dom_sf"/>
</dbReference>
<dbReference type="PANTHER" id="PTHR46204">
    <property type="entry name" value="CHITIN ELICITOR RECEPTOR KINASE 1-RELATED"/>
    <property type="match status" value="1"/>
</dbReference>
<feature type="domain" description="Protein kinase" evidence="21">
    <location>
        <begin position="295"/>
        <end position="568"/>
    </location>
</feature>
<proteinExistence type="predicted"/>
<dbReference type="Gramene" id="ESW13613">
    <property type="protein sequence ID" value="ESW13613"/>
    <property type="gene ID" value="PHAVU_008G211200g"/>
</dbReference>
<comment type="catalytic activity">
    <reaction evidence="17">
        <text>L-seryl-[protein] + ATP = O-phospho-L-seryl-[protein] + ADP + H(+)</text>
        <dbReference type="Rhea" id="RHEA:17989"/>
        <dbReference type="Rhea" id="RHEA-COMP:9863"/>
        <dbReference type="Rhea" id="RHEA-COMP:11604"/>
        <dbReference type="ChEBI" id="CHEBI:15378"/>
        <dbReference type="ChEBI" id="CHEBI:29999"/>
        <dbReference type="ChEBI" id="CHEBI:30616"/>
        <dbReference type="ChEBI" id="CHEBI:83421"/>
        <dbReference type="ChEBI" id="CHEBI:456216"/>
        <dbReference type="EC" id="2.7.11.1"/>
    </reaction>
</comment>
<dbReference type="Pfam" id="PF01476">
    <property type="entry name" value="LysM"/>
    <property type="match status" value="1"/>
</dbReference>
<sequence length="593" mass="65638">MENRFSLSVFFMLWAMVLSAESKCRRDCDLALASYYLTGGDLTYISKIMKSQVVSKAEDILPYNSETIKNKDQVQAFTRVNVPFPCDCIGEFLGHIFHYDVVSGDTYTSIASQNYSDLTTTQLLQNFNSYSPTGIPDTVTLDVFINCSCGNSEVSKDYGLFITYPLRPEDSLQSIANETRIESDLLLKYNPGVNFSQGSGLVYIPGKGLALRVIAGISVGVVTILLLLAFCVYVTYYRRKKNLLPEEFRMNSTRVKNVSDEASSGPDAENGANTIRVDKSGEFSYEELANATNNFNLANKIGQGGFGEVYYAELNGEKVAVKKMNLQASREFLAELKVLTRVHHLNLVRLIGYCIKDSLFLVYEYIDNGNLRQHLRGSGFDPLPWSARVQIALDSARGLQYFHEHTVPAYIHRDIKSENILIDKKLCAKVADFGLTKLIDVGSSSLHTANMKGTFGYMPPEYAYGNVSPKIDVYAFGVVLYELISAKEALFVGGVHGAESKGLVSLFDEVFDEQDPTEGLKKLVDPRLGDNYPIDSVSKMAQLGKACTESNPQQRPNMSSVVVTLTALTSTSEDWDIASIIENPTLANLMSGK</sequence>
<dbReference type="EMBL" id="CM002295">
    <property type="protein sequence ID" value="ESW13613.1"/>
    <property type="molecule type" value="Genomic_DNA"/>
</dbReference>
<dbReference type="Pfam" id="PF23577">
    <property type="entry name" value="LysM_RLK"/>
    <property type="match status" value="1"/>
</dbReference>
<dbReference type="Gene3D" id="1.10.510.10">
    <property type="entry name" value="Transferase(Phosphotransferase) domain 1"/>
    <property type="match status" value="1"/>
</dbReference>
<dbReference type="Pfam" id="PF07714">
    <property type="entry name" value="PK_Tyr_Ser-Thr"/>
    <property type="match status" value="1"/>
</dbReference>
<dbReference type="SUPFAM" id="SSF56112">
    <property type="entry name" value="Protein kinase-like (PK-like)"/>
    <property type="match status" value="1"/>
</dbReference>
<evidence type="ECO:0000256" key="3">
    <source>
        <dbReference type="ARBA" id="ARBA00022475"/>
    </source>
</evidence>
<keyword evidence="10 18" id="KW-0067">ATP-binding</keyword>
<feature type="binding site" evidence="18">
    <location>
        <position position="323"/>
    </location>
    <ligand>
        <name>ATP</name>
        <dbReference type="ChEBI" id="CHEBI:30616"/>
    </ligand>
</feature>
<dbReference type="InterPro" id="IPR001245">
    <property type="entry name" value="Ser-Thr/Tyr_kinase_cat_dom"/>
</dbReference>
<dbReference type="OrthoDB" id="4062651at2759"/>
<dbReference type="PROSITE" id="PS00107">
    <property type="entry name" value="PROTEIN_KINASE_ATP"/>
    <property type="match status" value="1"/>
</dbReference>
<feature type="chain" id="PRO_5004754053" description="non-specific serine/threonine protein kinase" evidence="20">
    <location>
        <begin position="20"/>
        <end position="593"/>
    </location>
</feature>
<evidence type="ECO:0000259" key="21">
    <source>
        <dbReference type="PROSITE" id="PS50011"/>
    </source>
</evidence>
<dbReference type="EC" id="2.7.11.1" evidence="2"/>
<dbReference type="InterPro" id="IPR000719">
    <property type="entry name" value="Prot_kinase_dom"/>
</dbReference>
<feature type="signal peptide" evidence="20">
    <location>
        <begin position="1"/>
        <end position="19"/>
    </location>
</feature>
<organism evidence="22 23">
    <name type="scientific">Phaseolus vulgaris</name>
    <name type="common">Kidney bean</name>
    <name type="synonym">French bean</name>
    <dbReference type="NCBI Taxonomy" id="3885"/>
    <lineage>
        <taxon>Eukaryota</taxon>
        <taxon>Viridiplantae</taxon>
        <taxon>Streptophyta</taxon>
        <taxon>Embryophyta</taxon>
        <taxon>Tracheophyta</taxon>
        <taxon>Spermatophyta</taxon>
        <taxon>Magnoliopsida</taxon>
        <taxon>eudicotyledons</taxon>
        <taxon>Gunneridae</taxon>
        <taxon>Pentapetalae</taxon>
        <taxon>rosids</taxon>
        <taxon>fabids</taxon>
        <taxon>Fabales</taxon>
        <taxon>Fabaceae</taxon>
        <taxon>Papilionoideae</taxon>
        <taxon>50 kb inversion clade</taxon>
        <taxon>NPAAA clade</taxon>
        <taxon>indigoferoid/millettioid clade</taxon>
        <taxon>Phaseoleae</taxon>
        <taxon>Phaseolus</taxon>
    </lineage>
</organism>
<dbReference type="InterPro" id="IPR008271">
    <property type="entry name" value="Ser/Thr_kinase_AS"/>
</dbReference>
<evidence type="ECO:0000256" key="5">
    <source>
        <dbReference type="ARBA" id="ARBA00022679"/>
    </source>
</evidence>
<dbReference type="Gene3D" id="3.30.200.20">
    <property type="entry name" value="Phosphorylase Kinase, domain 1"/>
    <property type="match status" value="1"/>
</dbReference>
<dbReference type="PROSITE" id="PS00108">
    <property type="entry name" value="PROTEIN_KINASE_ST"/>
    <property type="match status" value="1"/>
</dbReference>
<dbReference type="FunFam" id="1.10.510.10:FF:000468">
    <property type="entry name" value="PTI1-like tyrosine-protein kinase 3"/>
    <property type="match status" value="1"/>
</dbReference>
<gene>
    <name evidence="22" type="ORF">PHAVU_008G211200g</name>
</gene>